<sequence length="581" mass="65382">MAQPTPESSLYRDFAETFYHSSLASGVRFVYQIGAGGPCFTFYDPASLGDHVAVLQFRADGLGFRTTSLTELGGPPRHLIFGEPLPADLAQAVAATLEAPGFTTPPPSLSLAPDNPVFIPTTSSSSSVMGPQEDDGIPRVRFPPKPEGWKGDPGNPNFRALGTLSPPVMRKIEPAGPHFLAFARRKRHGRTFSEDERIQAQNKVKKIEDDESTEISEPEDPLMLSRDAKDWKGQDHYAVLGLSKYRWKATPEQIKNAHRKKVLRHHPDKKAAKGQSDDDSFFKCIQRANEILEDPVKRRQFDSVDEAADVDPPSKKEVQKRGFYKMWNPVFESEARFSNKQPVPMLGDEKSTKEEVDEFYNFWYNFDSWRTFEYLDEDVPDDNEGRDHKRHIEKKNANARRKKKTEDTARLRQVVDQALEQDERIKRFRQESKANKNKKKNEREAAAKREAEEKQKAKEEADRQQKESEEAAKAERAESKKAKEAAKNAVKKNKRVLKGSVKDVNYFASGGDASAAQVDGVLTDVELIIGKIDPDELAALASKLNLAGKDAEKVKGAYEDEVKTLVRDGKIKGEELKVLKS</sequence>
<dbReference type="PROSITE" id="PS50076">
    <property type="entry name" value="DNAJ_2"/>
    <property type="match status" value="1"/>
</dbReference>
<feature type="compositionally biased region" description="Basic residues" evidence="4">
    <location>
        <begin position="257"/>
        <end position="268"/>
    </location>
</feature>
<dbReference type="InterPro" id="IPR058871">
    <property type="entry name" value="Zuotin_N"/>
</dbReference>
<keyword evidence="7" id="KW-1185">Reference proteome</keyword>
<dbReference type="OrthoDB" id="1690618at2759"/>
<dbReference type="InterPro" id="IPR042569">
    <property type="entry name" value="RAC_head_sf"/>
</dbReference>
<keyword evidence="2" id="KW-0963">Cytoplasm</keyword>
<dbReference type="SMART" id="SM00271">
    <property type="entry name" value="DnaJ"/>
    <property type="match status" value="1"/>
</dbReference>
<protein>
    <submittedName>
        <fullName evidence="6">Ribosome-associated chaperone</fullName>
    </submittedName>
</protein>
<evidence type="ECO:0000313" key="7">
    <source>
        <dbReference type="Proteomes" id="UP000606974"/>
    </source>
</evidence>
<feature type="compositionally biased region" description="Basic and acidic residues" evidence="4">
    <location>
        <begin position="441"/>
        <end position="486"/>
    </location>
</feature>
<feature type="region of interest" description="Disordered" evidence="4">
    <location>
        <begin position="377"/>
        <end position="494"/>
    </location>
</feature>
<evidence type="ECO:0000313" key="6">
    <source>
        <dbReference type="EMBL" id="KAF7510517.1"/>
    </source>
</evidence>
<dbReference type="GO" id="GO:0030544">
    <property type="term" value="F:Hsp70 protein binding"/>
    <property type="evidence" value="ECO:0007669"/>
    <property type="project" value="InterPro"/>
</dbReference>
<dbReference type="GO" id="GO:0051083">
    <property type="term" value="P:'de novo' cotranslational protein folding"/>
    <property type="evidence" value="ECO:0007669"/>
    <property type="project" value="InterPro"/>
</dbReference>
<dbReference type="PANTHER" id="PTHR43999:SF1">
    <property type="entry name" value="DNAJ HOMOLOG SUBFAMILY C MEMBER 2"/>
    <property type="match status" value="1"/>
</dbReference>
<dbReference type="Pfam" id="PF16717">
    <property type="entry name" value="RAC_head"/>
    <property type="match status" value="1"/>
</dbReference>
<proteinExistence type="predicted"/>
<dbReference type="InterPro" id="IPR036869">
    <property type="entry name" value="J_dom_sf"/>
</dbReference>
<feature type="region of interest" description="Disordered" evidence="4">
    <location>
        <begin position="257"/>
        <end position="276"/>
    </location>
</feature>
<dbReference type="GO" id="GO:0005829">
    <property type="term" value="C:cytosol"/>
    <property type="evidence" value="ECO:0007669"/>
    <property type="project" value="TreeGrafter"/>
</dbReference>
<dbReference type="CDD" id="cd23953">
    <property type="entry name" value="zuotin_NTD"/>
    <property type="match status" value="1"/>
</dbReference>
<gene>
    <name evidence="6" type="primary">ZUO1</name>
    <name evidence="6" type="ORF">GJ744_006363</name>
</gene>
<feature type="compositionally biased region" description="Basic and acidic residues" evidence="4">
    <location>
        <begin position="421"/>
        <end position="434"/>
    </location>
</feature>
<dbReference type="CDD" id="cd06257">
    <property type="entry name" value="DnaJ"/>
    <property type="match status" value="1"/>
</dbReference>
<evidence type="ECO:0000256" key="2">
    <source>
        <dbReference type="ARBA" id="ARBA00022490"/>
    </source>
</evidence>
<evidence type="ECO:0000256" key="4">
    <source>
        <dbReference type="SAM" id="MobiDB-lite"/>
    </source>
</evidence>
<dbReference type="Gene3D" id="1.10.8.840">
    <property type="entry name" value="Ribosome-associated complex head domain"/>
    <property type="match status" value="1"/>
</dbReference>
<dbReference type="Proteomes" id="UP000606974">
    <property type="component" value="Unassembled WGS sequence"/>
</dbReference>
<comment type="caution">
    <text evidence="6">The sequence shown here is derived from an EMBL/GenBank/DDBJ whole genome shotgun (WGS) entry which is preliminary data.</text>
</comment>
<dbReference type="InterPro" id="IPR044634">
    <property type="entry name" value="Zuotin/DnaJC2"/>
</dbReference>
<feature type="compositionally biased region" description="Basic residues" evidence="4">
    <location>
        <begin position="388"/>
        <end position="403"/>
    </location>
</feature>
<dbReference type="PROSITE" id="PS00636">
    <property type="entry name" value="DNAJ_1"/>
    <property type="match status" value="1"/>
</dbReference>
<keyword evidence="3" id="KW-0143">Chaperone</keyword>
<dbReference type="InterPro" id="IPR018253">
    <property type="entry name" value="DnaJ_domain_CS"/>
</dbReference>
<dbReference type="SUPFAM" id="SSF46565">
    <property type="entry name" value="Chaperone J-domain"/>
    <property type="match status" value="1"/>
</dbReference>
<dbReference type="InterPro" id="IPR001623">
    <property type="entry name" value="DnaJ_domain"/>
</dbReference>
<name>A0A8H7AP90_9EURO</name>
<dbReference type="InterPro" id="IPR054076">
    <property type="entry name" value="ZUO1-like_ZHD"/>
</dbReference>
<accession>A0A8H7AP90</accession>
<dbReference type="InterPro" id="IPR032003">
    <property type="entry name" value="RAC_head"/>
</dbReference>
<feature type="domain" description="J" evidence="5">
    <location>
        <begin position="235"/>
        <end position="305"/>
    </location>
</feature>
<dbReference type="PANTHER" id="PTHR43999">
    <property type="entry name" value="DNAJ HOMOLOG SUBFAMILY C MEMBER 2"/>
    <property type="match status" value="1"/>
</dbReference>
<dbReference type="Pfam" id="PF26185">
    <property type="entry name" value="Zuotin_N"/>
    <property type="match status" value="1"/>
</dbReference>
<dbReference type="GO" id="GO:0043022">
    <property type="term" value="F:ribosome binding"/>
    <property type="evidence" value="ECO:0007669"/>
    <property type="project" value="InterPro"/>
</dbReference>
<dbReference type="Pfam" id="PF21884">
    <property type="entry name" value="ZUO1-like_ZHD"/>
    <property type="match status" value="1"/>
</dbReference>
<reference evidence="6" key="1">
    <citation type="submission" date="2020-02" db="EMBL/GenBank/DDBJ databases">
        <authorList>
            <person name="Palmer J.M."/>
        </authorList>
    </citation>
    <scope>NUCLEOTIDE SEQUENCE</scope>
    <source>
        <strain evidence="6">EPUS1.4</strain>
        <tissue evidence="6">Thallus</tissue>
    </source>
</reference>
<organism evidence="6 7">
    <name type="scientific">Endocarpon pusillum</name>
    <dbReference type="NCBI Taxonomy" id="364733"/>
    <lineage>
        <taxon>Eukaryota</taxon>
        <taxon>Fungi</taxon>
        <taxon>Dikarya</taxon>
        <taxon>Ascomycota</taxon>
        <taxon>Pezizomycotina</taxon>
        <taxon>Eurotiomycetes</taxon>
        <taxon>Chaetothyriomycetidae</taxon>
        <taxon>Verrucariales</taxon>
        <taxon>Verrucariaceae</taxon>
        <taxon>Endocarpon</taxon>
    </lineage>
</organism>
<dbReference type="Gene3D" id="1.10.287.110">
    <property type="entry name" value="DnaJ domain"/>
    <property type="match status" value="1"/>
</dbReference>
<dbReference type="Pfam" id="PF00226">
    <property type="entry name" value="DnaJ"/>
    <property type="match status" value="1"/>
</dbReference>
<dbReference type="EMBL" id="JAACFV010000029">
    <property type="protein sequence ID" value="KAF7510517.1"/>
    <property type="molecule type" value="Genomic_DNA"/>
</dbReference>
<comment type="subcellular location">
    <subcellularLocation>
        <location evidence="1">Cytoplasm</location>
    </subcellularLocation>
</comment>
<dbReference type="GO" id="GO:0006450">
    <property type="term" value="P:regulation of translational fidelity"/>
    <property type="evidence" value="ECO:0007669"/>
    <property type="project" value="InterPro"/>
</dbReference>
<evidence type="ECO:0000259" key="5">
    <source>
        <dbReference type="PROSITE" id="PS50076"/>
    </source>
</evidence>
<evidence type="ECO:0000256" key="3">
    <source>
        <dbReference type="ARBA" id="ARBA00023186"/>
    </source>
</evidence>
<evidence type="ECO:0000256" key="1">
    <source>
        <dbReference type="ARBA" id="ARBA00004496"/>
    </source>
</evidence>
<dbReference type="AlphaFoldDB" id="A0A8H7AP90"/>